<keyword evidence="1" id="KW-0812">Transmembrane</keyword>
<comment type="caution">
    <text evidence="2">The sequence shown here is derived from an EMBL/GenBank/DDBJ whole genome shotgun (WGS) entry which is preliminary data.</text>
</comment>
<accession>A0ABP7WZM4</accession>
<dbReference type="EMBL" id="BAABDM010000005">
    <property type="protein sequence ID" value="GAA4100077.1"/>
    <property type="molecule type" value="Genomic_DNA"/>
</dbReference>
<gene>
    <name evidence="2" type="ORF">GCM10022414_26860</name>
</gene>
<keyword evidence="1" id="KW-0472">Membrane</keyword>
<sequence>MNEEMLKHQRFLVINGTMILLAAFILGFGFLFFITGEISLWPIPGKIEYQMPGTYDAWRMAHMEGIVNGLMLWLIAALLPVFSSFVKNIKWLVIIPPIISWSIVIASSFDPLFPEARGLLFDASTNLMNDIAFLIFYPGVLLSFVFVIGILVAARRHAKKAS</sequence>
<reference evidence="3" key="1">
    <citation type="journal article" date="2019" name="Int. J. Syst. Evol. Microbiol.">
        <title>The Global Catalogue of Microorganisms (GCM) 10K type strain sequencing project: providing services to taxonomists for standard genome sequencing and annotation.</title>
        <authorList>
            <consortium name="The Broad Institute Genomics Platform"/>
            <consortium name="The Broad Institute Genome Sequencing Center for Infectious Disease"/>
            <person name="Wu L."/>
            <person name="Ma J."/>
        </authorList>
    </citation>
    <scope>NUCLEOTIDE SEQUENCE [LARGE SCALE GENOMIC DNA]</scope>
    <source>
        <strain evidence="3">JCM 17304</strain>
    </source>
</reference>
<keyword evidence="3" id="KW-1185">Reference proteome</keyword>
<feature type="transmembrane region" description="Helical" evidence="1">
    <location>
        <begin position="89"/>
        <end position="109"/>
    </location>
</feature>
<organism evidence="2 3">
    <name type="scientific">Zhongshania borealis</name>
    <dbReference type="NCBI Taxonomy" id="889488"/>
    <lineage>
        <taxon>Bacteria</taxon>
        <taxon>Pseudomonadati</taxon>
        <taxon>Pseudomonadota</taxon>
        <taxon>Gammaproteobacteria</taxon>
        <taxon>Cellvibrionales</taxon>
        <taxon>Spongiibacteraceae</taxon>
        <taxon>Zhongshania</taxon>
    </lineage>
</organism>
<protein>
    <recommendedName>
        <fullName evidence="4">Styrene-oxide isomerase</fullName>
    </recommendedName>
</protein>
<name>A0ABP7WZM4_9GAMM</name>
<feature type="transmembrane region" description="Helical" evidence="1">
    <location>
        <begin position="131"/>
        <end position="154"/>
    </location>
</feature>
<evidence type="ECO:0008006" key="4">
    <source>
        <dbReference type="Google" id="ProtNLM"/>
    </source>
</evidence>
<evidence type="ECO:0000256" key="1">
    <source>
        <dbReference type="SAM" id="Phobius"/>
    </source>
</evidence>
<keyword evidence="1" id="KW-1133">Transmembrane helix</keyword>
<evidence type="ECO:0000313" key="2">
    <source>
        <dbReference type="EMBL" id="GAA4100077.1"/>
    </source>
</evidence>
<proteinExistence type="predicted"/>
<feature type="transmembrane region" description="Helical" evidence="1">
    <location>
        <begin position="12"/>
        <end position="34"/>
    </location>
</feature>
<dbReference type="InterPro" id="IPR058965">
    <property type="entry name" value="SOI/HabA-like"/>
</dbReference>
<dbReference type="RefSeq" id="WP_344936874.1">
    <property type="nucleotide sequence ID" value="NZ_BAABDM010000005.1"/>
</dbReference>
<evidence type="ECO:0000313" key="3">
    <source>
        <dbReference type="Proteomes" id="UP001500392"/>
    </source>
</evidence>
<dbReference type="Proteomes" id="UP001500392">
    <property type="component" value="Unassembled WGS sequence"/>
</dbReference>
<dbReference type="Pfam" id="PF26512">
    <property type="entry name" value="SOI"/>
    <property type="match status" value="1"/>
</dbReference>
<feature type="transmembrane region" description="Helical" evidence="1">
    <location>
        <begin position="65"/>
        <end position="82"/>
    </location>
</feature>